<feature type="compositionally biased region" description="Basic and acidic residues" evidence="1">
    <location>
        <begin position="609"/>
        <end position="632"/>
    </location>
</feature>
<keyword evidence="3" id="KW-1185">Reference proteome</keyword>
<reference evidence="2 3" key="1">
    <citation type="journal article" date="2018" name="Mol. Plant">
        <title>The genome of Artemisia annua provides insight into the evolution of Asteraceae family and artemisinin biosynthesis.</title>
        <authorList>
            <person name="Shen Q."/>
            <person name="Zhang L."/>
            <person name="Liao Z."/>
            <person name="Wang S."/>
            <person name="Yan T."/>
            <person name="Shi P."/>
            <person name="Liu M."/>
            <person name="Fu X."/>
            <person name="Pan Q."/>
            <person name="Wang Y."/>
            <person name="Lv Z."/>
            <person name="Lu X."/>
            <person name="Zhang F."/>
            <person name="Jiang W."/>
            <person name="Ma Y."/>
            <person name="Chen M."/>
            <person name="Hao X."/>
            <person name="Li L."/>
            <person name="Tang Y."/>
            <person name="Lv G."/>
            <person name="Zhou Y."/>
            <person name="Sun X."/>
            <person name="Brodelius P.E."/>
            <person name="Rose J.K.C."/>
            <person name="Tang K."/>
        </authorList>
    </citation>
    <scope>NUCLEOTIDE SEQUENCE [LARGE SCALE GENOMIC DNA]</scope>
    <source>
        <strain evidence="3">cv. Huhao1</strain>
        <tissue evidence="2">Leaf</tissue>
    </source>
</reference>
<proteinExistence type="predicted"/>
<dbReference type="InterPro" id="IPR012340">
    <property type="entry name" value="NA-bd_OB-fold"/>
</dbReference>
<sequence length="632" mass="69020">MKEKRKAVSNSGATDILAEGPNQPVDHGLRAVEDSHLLDENEFRRGPNEVAQMVGTGDAGTSAQVLATSIGQVASSTVPSLLPSNPGDPLHAIQLGASAFAVPPVQVTTVDGLASTFTAANVILNASSDNQHSVVETHIQGALPVGPIVLDFSSPSDVHARLSQAAPVASRARRPRRVRAPSIRRPSDAWAPTDYKYFGRCDQLCQHCYAKFWLEEKRTGLPLFRTARDKLLEADIPNFQIRLFGVVGSNQYELPVADSIGAIVYEGGPECMTDYDIVIERHSREPESVNKLHPQYIEMALTSDADTVSKAVAHPPVLQRSLAYFADLKPTENNKFIEARVYRKWTAVKVPSLIATGFSCILLDKKRVLFTQEVMILQIDTAHDWYYQKCDECGGKLDYGYVHGHCHPYGTQTNPQNSYSFRVVMTDGTGNAIMTCFSPQTDGLIKDINSLLQEVSDKNPATTPPQILALQNTRHIFQFRFAKPTTKGRPTFVLQKVMDHPPLLLAPATEGPSSAPTTPPDSLAHSQISPPPTTPATTQKMTTDTSTETRSPSTSAVRKELFKYTADEETYTDIASGADTLTVTSQPTQLSNTEKKASEAPNPPATSGIRKDGMKDNEGDKNDPETKKQKLE</sequence>
<feature type="compositionally biased region" description="Low complexity" evidence="1">
    <location>
        <begin position="535"/>
        <end position="545"/>
    </location>
</feature>
<dbReference type="SUPFAM" id="SSF50249">
    <property type="entry name" value="Nucleic acid-binding proteins"/>
    <property type="match status" value="1"/>
</dbReference>
<organism evidence="2 3">
    <name type="scientific">Artemisia annua</name>
    <name type="common">Sweet wormwood</name>
    <dbReference type="NCBI Taxonomy" id="35608"/>
    <lineage>
        <taxon>Eukaryota</taxon>
        <taxon>Viridiplantae</taxon>
        <taxon>Streptophyta</taxon>
        <taxon>Embryophyta</taxon>
        <taxon>Tracheophyta</taxon>
        <taxon>Spermatophyta</taxon>
        <taxon>Magnoliopsida</taxon>
        <taxon>eudicotyledons</taxon>
        <taxon>Gunneridae</taxon>
        <taxon>Pentapetalae</taxon>
        <taxon>asterids</taxon>
        <taxon>campanulids</taxon>
        <taxon>Asterales</taxon>
        <taxon>Asteraceae</taxon>
        <taxon>Asteroideae</taxon>
        <taxon>Anthemideae</taxon>
        <taxon>Artemisiinae</taxon>
        <taxon>Artemisia</taxon>
    </lineage>
</organism>
<feature type="region of interest" description="Disordered" evidence="1">
    <location>
        <begin position="503"/>
        <end position="558"/>
    </location>
</feature>
<protein>
    <recommendedName>
        <fullName evidence="4">Nucleic acid-binding, OB-fold protein</fullName>
    </recommendedName>
</protein>
<feature type="compositionally biased region" description="Polar residues" evidence="1">
    <location>
        <begin position="579"/>
        <end position="592"/>
    </location>
</feature>
<gene>
    <name evidence="2" type="ORF">CTI12_AA471590</name>
</gene>
<feature type="region of interest" description="Disordered" evidence="1">
    <location>
        <begin position="1"/>
        <end position="27"/>
    </location>
</feature>
<evidence type="ECO:0000313" key="2">
    <source>
        <dbReference type="EMBL" id="PWA50562.1"/>
    </source>
</evidence>
<evidence type="ECO:0008006" key="4">
    <source>
        <dbReference type="Google" id="ProtNLM"/>
    </source>
</evidence>
<dbReference type="EMBL" id="PKPP01008492">
    <property type="protein sequence ID" value="PWA50562.1"/>
    <property type="molecule type" value="Genomic_DNA"/>
</dbReference>
<comment type="caution">
    <text evidence="2">The sequence shown here is derived from an EMBL/GenBank/DDBJ whole genome shotgun (WGS) entry which is preliminary data.</text>
</comment>
<accession>A0A2U1LNJ4</accession>
<dbReference type="OrthoDB" id="1751331at2759"/>
<evidence type="ECO:0000256" key="1">
    <source>
        <dbReference type="SAM" id="MobiDB-lite"/>
    </source>
</evidence>
<dbReference type="Proteomes" id="UP000245207">
    <property type="component" value="Unassembled WGS sequence"/>
</dbReference>
<dbReference type="AlphaFoldDB" id="A0A2U1LNJ4"/>
<dbReference type="Gene3D" id="2.40.50.140">
    <property type="entry name" value="Nucleic acid-binding proteins"/>
    <property type="match status" value="1"/>
</dbReference>
<feature type="region of interest" description="Disordered" evidence="1">
    <location>
        <begin position="577"/>
        <end position="632"/>
    </location>
</feature>
<name>A0A2U1LNJ4_ARTAN</name>
<feature type="compositionally biased region" description="Polar residues" evidence="1">
    <location>
        <begin position="546"/>
        <end position="556"/>
    </location>
</feature>
<evidence type="ECO:0000313" key="3">
    <source>
        <dbReference type="Proteomes" id="UP000245207"/>
    </source>
</evidence>